<dbReference type="SUPFAM" id="SSF52172">
    <property type="entry name" value="CheY-like"/>
    <property type="match status" value="1"/>
</dbReference>
<evidence type="ECO:0000313" key="4">
    <source>
        <dbReference type="EMBL" id="TDP32170.1"/>
    </source>
</evidence>
<dbReference type="Pfam" id="PF02954">
    <property type="entry name" value="HTH_8"/>
    <property type="match status" value="1"/>
</dbReference>
<dbReference type="GO" id="GO:0005829">
    <property type="term" value="C:cytosol"/>
    <property type="evidence" value="ECO:0007669"/>
    <property type="project" value="TreeGrafter"/>
</dbReference>
<dbReference type="Gene3D" id="1.10.10.60">
    <property type="entry name" value="Homeodomain-like"/>
    <property type="match status" value="1"/>
</dbReference>
<keyword evidence="5" id="KW-1185">Reference proteome</keyword>
<evidence type="ECO:0000256" key="2">
    <source>
        <dbReference type="PROSITE-ProRule" id="PRU00169"/>
    </source>
</evidence>
<proteinExistence type="predicted"/>
<keyword evidence="1" id="KW-0238">DNA-binding</keyword>
<gene>
    <name evidence="4" type="ORF">DEU29_11029</name>
</gene>
<keyword evidence="2" id="KW-0597">Phosphoprotein</keyword>
<dbReference type="InterPro" id="IPR001789">
    <property type="entry name" value="Sig_transdc_resp-reg_receiver"/>
</dbReference>
<dbReference type="PRINTS" id="PR01590">
    <property type="entry name" value="HTHFIS"/>
</dbReference>
<protein>
    <submittedName>
        <fullName evidence="4">Response regulator receiver protein</fullName>
    </submittedName>
</protein>
<dbReference type="PANTHER" id="PTHR48111:SF56">
    <property type="entry name" value="TETRATHIONATE RESPONSE REGULATORY PROTEIN TTRR"/>
    <property type="match status" value="1"/>
</dbReference>
<dbReference type="GO" id="GO:0000976">
    <property type="term" value="F:transcription cis-regulatory region binding"/>
    <property type="evidence" value="ECO:0007669"/>
    <property type="project" value="TreeGrafter"/>
</dbReference>
<dbReference type="PROSITE" id="PS50110">
    <property type="entry name" value="RESPONSE_REGULATORY"/>
    <property type="match status" value="1"/>
</dbReference>
<feature type="domain" description="Response regulatory" evidence="3">
    <location>
        <begin position="4"/>
        <end position="117"/>
    </location>
</feature>
<dbReference type="GO" id="GO:0032993">
    <property type="term" value="C:protein-DNA complex"/>
    <property type="evidence" value="ECO:0007669"/>
    <property type="project" value="TreeGrafter"/>
</dbReference>
<dbReference type="GO" id="GO:0006355">
    <property type="term" value="P:regulation of DNA-templated transcription"/>
    <property type="evidence" value="ECO:0007669"/>
    <property type="project" value="TreeGrafter"/>
</dbReference>
<evidence type="ECO:0000313" key="5">
    <source>
        <dbReference type="Proteomes" id="UP000295531"/>
    </source>
</evidence>
<dbReference type="InterPro" id="IPR002197">
    <property type="entry name" value="HTH_Fis"/>
</dbReference>
<evidence type="ECO:0000256" key="1">
    <source>
        <dbReference type="ARBA" id="ARBA00023125"/>
    </source>
</evidence>
<dbReference type="PANTHER" id="PTHR48111">
    <property type="entry name" value="REGULATOR OF RPOS"/>
    <property type="match status" value="1"/>
</dbReference>
<dbReference type="GO" id="GO:0000156">
    <property type="term" value="F:phosphorelay response regulator activity"/>
    <property type="evidence" value="ECO:0007669"/>
    <property type="project" value="TreeGrafter"/>
</dbReference>
<dbReference type="OrthoDB" id="9802426at2"/>
<dbReference type="Pfam" id="PF00072">
    <property type="entry name" value="Response_reg"/>
    <property type="match status" value="1"/>
</dbReference>
<dbReference type="AlphaFoldDB" id="A0A4R6P556"/>
<accession>A0A4R6P556</accession>
<sequence>MSLSVLLIDDDKSFCHVMSRRLQYHGFNVDVSFDSLSALEQQPVHYDVILLDMMIGSDNGIELIQPLIKRYTPDQLIVLTGYASVATTVEAIKRGADDYLAKPVSSQDIIKRLNGEAPTNLEQAQPLSPAQVEWEYIHRVLLENQGNISKTARELGMHRRTLQRKLAKKAP</sequence>
<dbReference type="EMBL" id="SNXI01000010">
    <property type="protein sequence ID" value="TDP32170.1"/>
    <property type="molecule type" value="Genomic_DNA"/>
</dbReference>
<evidence type="ECO:0000259" key="3">
    <source>
        <dbReference type="PROSITE" id="PS50110"/>
    </source>
</evidence>
<feature type="modified residue" description="4-aspartylphosphate" evidence="2">
    <location>
        <position position="52"/>
    </location>
</feature>
<name>A0A4R6P556_9GAMM</name>
<dbReference type="InterPro" id="IPR011006">
    <property type="entry name" value="CheY-like_superfamily"/>
</dbReference>
<dbReference type="RefSeq" id="WP_133539935.1">
    <property type="nucleotide sequence ID" value="NZ_SNXI01000010.1"/>
</dbReference>
<comment type="caution">
    <text evidence="4">The sequence shown here is derived from an EMBL/GenBank/DDBJ whole genome shotgun (WGS) entry which is preliminary data.</text>
</comment>
<dbReference type="Gene3D" id="3.40.50.2300">
    <property type="match status" value="1"/>
</dbReference>
<dbReference type="Proteomes" id="UP000295531">
    <property type="component" value="Unassembled WGS sequence"/>
</dbReference>
<dbReference type="SMART" id="SM00448">
    <property type="entry name" value="REC"/>
    <property type="match status" value="1"/>
</dbReference>
<reference evidence="4 5" key="1">
    <citation type="submission" date="2019-03" db="EMBL/GenBank/DDBJ databases">
        <title>Freshwater and sediment microbial communities from various areas in North America, analyzing microbe dynamics in response to fracking.</title>
        <authorList>
            <person name="Lamendella R."/>
        </authorList>
    </citation>
    <scope>NUCLEOTIDE SEQUENCE [LARGE SCALE GENOMIC DNA]</scope>
    <source>
        <strain evidence="4 5">18_TX</strain>
    </source>
</reference>
<dbReference type="InterPro" id="IPR039420">
    <property type="entry name" value="WalR-like"/>
</dbReference>
<organism evidence="4 5">
    <name type="scientific">Idiomarina aquatica</name>
    <dbReference type="NCBI Taxonomy" id="1327752"/>
    <lineage>
        <taxon>Bacteria</taxon>
        <taxon>Pseudomonadati</taxon>
        <taxon>Pseudomonadota</taxon>
        <taxon>Gammaproteobacteria</taxon>
        <taxon>Alteromonadales</taxon>
        <taxon>Idiomarinaceae</taxon>
        <taxon>Idiomarina</taxon>
    </lineage>
</organism>